<dbReference type="Proteomes" id="UP000704712">
    <property type="component" value="Unassembled WGS sequence"/>
</dbReference>
<name>A0A8S9TR80_PHYIN</name>
<dbReference type="EMBL" id="JAACNO010003123">
    <property type="protein sequence ID" value="KAF4128468.1"/>
    <property type="molecule type" value="Genomic_DNA"/>
</dbReference>
<comment type="caution">
    <text evidence="2">The sequence shown here is derived from an EMBL/GenBank/DDBJ whole genome shotgun (WGS) entry which is preliminary data.</text>
</comment>
<feature type="region of interest" description="Disordered" evidence="1">
    <location>
        <begin position="60"/>
        <end position="96"/>
    </location>
</feature>
<evidence type="ECO:0000256" key="1">
    <source>
        <dbReference type="SAM" id="MobiDB-lite"/>
    </source>
</evidence>
<organism evidence="2 3">
    <name type="scientific">Phytophthora infestans</name>
    <name type="common">Potato late blight agent</name>
    <name type="synonym">Botrytis infestans</name>
    <dbReference type="NCBI Taxonomy" id="4787"/>
    <lineage>
        <taxon>Eukaryota</taxon>
        <taxon>Sar</taxon>
        <taxon>Stramenopiles</taxon>
        <taxon>Oomycota</taxon>
        <taxon>Peronosporomycetes</taxon>
        <taxon>Peronosporales</taxon>
        <taxon>Peronosporaceae</taxon>
        <taxon>Phytophthora</taxon>
    </lineage>
</organism>
<feature type="non-terminal residue" evidence="2">
    <location>
        <position position="1"/>
    </location>
</feature>
<gene>
    <name evidence="2" type="ORF">GN958_ATG22388</name>
</gene>
<evidence type="ECO:0000313" key="2">
    <source>
        <dbReference type="EMBL" id="KAF4128468.1"/>
    </source>
</evidence>
<proteinExistence type="predicted"/>
<sequence length="198" mass="22307">TLLNKAEDRTYTVTQCKDNIKWLKKKWCLYREDQHATGYVPKSAPPPCLELMMEHWAPKPGMQSTSSCDGTTVREDVDTDNVSSNDDTAASSHNIRKQTNGECVEEGERLFNTFYFSKSKNTPTNYCFTGLRELADGVNVMVTPRLFQDVVASLSSQENALDLQTAAINELITQVGIRLRFQHTISIFLLVSTYSVII</sequence>
<evidence type="ECO:0000313" key="3">
    <source>
        <dbReference type="Proteomes" id="UP000704712"/>
    </source>
</evidence>
<protein>
    <submittedName>
        <fullName evidence="2">Uncharacterized protein</fullName>
    </submittedName>
</protein>
<accession>A0A8S9TR80</accession>
<feature type="non-terminal residue" evidence="2">
    <location>
        <position position="198"/>
    </location>
</feature>
<dbReference type="AlphaFoldDB" id="A0A8S9TR80"/>
<reference evidence="2" key="1">
    <citation type="submission" date="2020-03" db="EMBL/GenBank/DDBJ databases">
        <title>Hybrid Assembly of Korean Phytophthora infestans isolates.</title>
        <authorList>
            <person name="Prokchorchik M."/>
            <person name="Lee Y."/>
            <person name="Seo J."/>
            <person name="Cho J.-H."/>
            <person name="Park Y.-E."/>
            <person name="Jang D.-C."/>
            <person name="Im J.-S."/>
            <person name="Choi J.-G."/>
            <person name="Park H.-J."/>
            <person name="Lee G.-B."/>
            <person name="Lee Y.-G."/>
            <person name="Hong S.-Y."/>
            <person name="Cho K."/>
            <person name="Sohn K.H."/>
        </authorList>
    </citation>
    <scope>NUCLEOTIDE SEQUENCE</scope>
    <source>
        <strain evidence="2">KR_2_A2</strain>
    </source>
</reference>